<evidence type="ECO:0000256" key="7">
    <source>
        <dbReference type="ARBA" id="ARBA00022840"/>
    </source>
</evidence>
<protein>
    <recommendedName>
        <fullName evidence="2">RNA helicase</fullName>
        <ecNumber evidence="2">3.6.4.13</ecNumber>
    </recommendedName>
</protein>
<dbReference type="EC" id="3.6.4.13" evidence="2"/>
<dbReference type="PROSITE" id="PS00690">
    <property type="entry name" value="DEAH_ATP_HELICASE"/>
    <property type="match status" value="1"/>
</dbReference>
<evidence type="ECO:0000256" key="1">
    <source>
        <dbReference type="ARBA" id="ARBA00008792"/>
    </source>
</evidence>
<feature type="domain" description="Helicase C-terminal" evidence="11">
    <location>
        <begin position="210"/>
        <end position="387"/>
    </location>
</feature>
<dbReference type="InterPro" id="IPR027417">
    <property type="entry name" value="P-loop_NTPase"/>
</dbReference>
<keyword evidence="5" id="KW-0378">Hydrolase</keyword>
<dbReference type="GO" id="GO:0016787">
    <property type="term" value="F:hydrolase activity"/>
    <property type="evidence" value="ECO:0007669"/>
    <property type="project" value="UniProtKB-KW"/>
</dbReference>
<dbReference type="InterPro" id="IPR042035">
    <property type="entry name" value="DEAH_win-hel_dom"/>
</dbReference>
<keyword evidence="6" id="KW-0347">Helicase</keyword>
<dbReference type="SMART" id="SM00490">
    <property type="entry name" value="HELICc"/>
    <property type="match status" value="1"/>
</dbReference>
<keyword evidence="13" id="KW-1185">Reference proteome</keyword>
<evidence type="ECO:0000259" key="11">
    <source>
        <dbReference type="PROSITE" id="PS51194"/>
    </source>
</evidence>
<dbReference type="Pfam" id="PF00271">
    <property type="entry name" value="Helicase_C"/>
    <property type="match status" value="1"/>
</dbReference>
<keyword evidence="4" id="KW-0547">Nucleotide-binding</keyword>
<keyword evidence="7" id="KW-0067">ATP-binding</keyword>
<keyword evidence="8" id="KW-0508">mRNA splicing</keyword>
<dbReference type="Pfam" id="PF07717">
    <property type="entry name" value="OB_NTP_bind"/>
    <property type="match status" value="1"/>
</dbReference>
<dbReference type="InterPro" id="IPR002464">
    <property type="entry name" value="DNA/RNA_helicase_DEAH_CS"/>
</dbReference>
<feature type="region of interest" description="Disordered" evidence="10">
    <location>
        <begin position="573"/>
        <end position="592"/>
    </location>
</feature>
<dbReference type="CDD" id="cd18791">
    <property type="entry name" value="SF2_C_RHA"/>
    <property type="match status" value="1"/>
</dbReference>
<evidence type="ECO:0000256" key="10">
    <source>
        <dbReference type="SAM" id="MobiDB-lite"/>
    </source>
</evidence>
<dbReference type="FunFam" id="3.40.50.300:FF:000007">
    <property type="entry name" value="Pre-mRNA-splicing factor ATP-dependent RNA helicase"/>
    <property type="match status" value="1"/>
</dbReference>
<dbReference type="InterPro" id="IPR048333">
    <property type="entry name" value="HA2_WH"/>
</dbReference>
<evidence type="ECO:0000256" key="3">
    <source>
        <dbReference type="ARBA" id="ARBA00022664"/>
    </source>
</evidence>
<evidence type="ECO:0000256" key="4">
    <source>
        <dbReference type="ARBA" id="ARBA00022741"/>
    </source>
</evidence>
<proteinExistence type="inferred from homology"/>
<dbReference type="InterPro" id="IPR011709">
    <property type="entry name" value="DEAD-box_helicase_OB_fold"/>
</dbReference>
<keyword evidence="3" id="KW-0507">mRNA processing</keyword>
<dbReference type="GO" id="GO:0003723">
    <property type="term" value="F:RNA binding"/>
    <property type="evidence" value="ECO:0007669"/>
    <property type="project" value="TreeGrafter"/>
</dbReference>
<dbReference type="PANTHER" id="PTHR18934:SF136">
    <property type="entry name" value="ATP-DEPENDENT RNA HELICASE DHX35-RELATED"/>
    <property type="match status" value="1"/>
</dbReference>
<comment type="catalytic activity">
    <reaction evidence="9">
        <text>ATP + H2O = ADP + phosphate + H(+)</text>
        <dbReference type="Rhea" id="RHEA:13065"/>
        <dbReference type="ChEBI" id="CHEBI:15377"/>
        <dbReference type="ChEBI" id="CHEBI:15378"/>
        <dbReference type="ChEBI" id="CHEBI:30616"/>
        <dbReference type="ChEBI" id="CHEBI:43474"/>
        <dbReference type="ChEBI" id="CHEBI:456216"/>
        <dbReference type="EC" id="3.6.4.13"/>
    </reaction>
</comment>
<evidence type="ECO:0000256" key="8">
    <source>
        <dbReference type="ARBA" id="ARBA00023187"/>
    </source>
</evidence>
<dbReference type="Proteomes" id="UP000242450">
    <property type="component" value="Chromosome 23"/>
</dbReference>
<evidence type="ECO:0000256" key="6">
    <source>
        <dbReference type="ARBA" id="ARBA00022806"/>
    </source>
</evidence>
<organism evidence="12 13">
    <name type="scientific">Cervus elaphus hippelaphus</name>
    <name type="common">European red deer</name>
    <dbReference type="NCBI Taxonomy" id="46360"/>
    <lineage>
        <taxon>Eukaryota</taxon>
        <taxon>Metazoa</taxon>
        <taxon>Chordata</taxon>
        <taxon>Craniata</taxon>
        <taxon>Vertebrata</taxon>
        <taxon>Euteleostomi</taxon>
        <taxon>Mammalia</taxon>
        <taxon>Eutheria</taxon>
        <taxon>Laurasiatheria</taxon>
        <taxon>Artiodactyla</taxon>
        <taxon>Ruminantia</taxon>
        <taxon>Pecora</taxon>
        <taxon>Cervidae</taxon>
        <taxon>Cervinae</taxon>
        <taxon>Cervus</taxon>
    </lineage>
</organism>
<evidence type="ECO:0000256" key="9">
    <source>
        <dbReference type="ARBA" id="ARBA00047984"/>
    </source>
</evidence>
<dbReference type="GO" id="GO:0003724">
    <property type="term" value="F:RNA helicase activity"/>
    <property type="evidence" value="ECO:0007669"/>
    <property type="project" value="UniProtKB-EC"/>
</dbReference>
<gene>
    <name evidence="12" type="ORF">Celaphus_00007978</name>
</gene>
<dbReference type="SMART" id="SM00847">
    <property type="entry name" value="HA2"/>
    <property type="match status" value="1"/>
</dbReference>
<dbReference type="AlphaFoldDB" id="A0A212CBB0"/>
<comment type="similarity">
    <text evidence="1">Belongs to the DEAD box helicase family. DEAH subfamily.</text>
</comment>
<dbReference type="InterPro" id="IPR007502">
    <property type="entry name" value="Helicase-assoc_dom"/>
</dbReference>
<evidence type="ECO:0000313" key="13">
    <source>
        <dbReference type="Proteomes" id="UP000242450"/>
    </source>
</evidence>
<dbReference type="InterPro" id="IPR001650">
    <property type="entry name" value="Helicase_C-like"/>
</dbReference>
<dbReference type="GO" id="GO:0008380">
    <property type="term" value="P:RNA splicing"/>
    <property type="evidence" value="ECO:0007669"/>
    <property type="project" value="UniProtKB-KW"/>
</dbReference>
<sequence>MAAPVGPVKFWRPGTEGPGVSISEERQSLAENSATTVVYNPYAALSIEQQRQKLPVFKYLAEAGWTAEGRVVGVTQPRRVAAVTVAGRVAEERGAVLGHEVGYCIRFDDCTNPLATRIKFLTDGMLVREMMVDPLLTKYSAIMLDEAHERTLYTDIAIGLLKKKFRDFFNQNDTSDPTRDTCVILTVEGRTFPVDIFYLQSPVPDYIKSTVETVMKIHQTEGDGDILAFLTGQEEVEAVVSVLSEQARALGRTGMKRHLRVLPMYAGLPSSEQMKVFERVSRSVRKVIVATNVAETSITISGIVYVIDCGFVKLRAYNPRTAIECLVVVPVSQASANQRAGRGGRSRSGKCYRLYTEEAFDQLPQSTVPEMQRSNLAPVILQLKALGIDNVLRFHFMSPPPAQSMVQALELLYALGGLDKDCRLTEPLGMRIAEFPLNPMFAKMLLESGRWRPHNKNSQWCQEHFLNYKGLVRAATVREQLKKLLVKFQVPKKSSEGDPDPVLRCIVSGFFANAARFHSTGAYRVIYNEVIQTSKYYMRDVTAIESAWLLELAPHFYQQGTHLSLKAKRAKVQDQGCSASPPPRGHPGPGRTSWRRLLWTRQRLCSGLQPIHSPLPPAPLSICIPRRDLEESVPGRASCCAGVGTPVLLAHPAPSLVQRAPATRHELQPGFMGSREEGGLLRAEAPRGVGRALLGWPCPPCWDPSSIDQ</sequence>
<dbReference type="SUPFAM" id="SSF52540">
    <property type="entry name" value="P-loop containing nucleoside triphosphate hydrolases"/>
    <property type="match status" value="1"/>
</dbReference>
<evidence type="ECO:0000313" key="12">
    <source>
        <dbReference type="EMBL" id="OWK03283.1"/>
    </source>
</evidence>
<dbReference type="GO" id="GO:0006397">
    <property type="term" value="P:mRNA processing"/>
    <property type="evidence" value="ECO:0007669"/>
    <property type="project" value="UniProtKB-KW"/>
</dbReference>
<evidence type="ECO:0000256" key="2">
    <source>
        <dbReference type="ARBA" id="ARBA00012552"/>
    </source>
</evidence>
<evidence type="ECO:0000256" key="5">
    <source>
        <dbReference type="ARBA" id="ARBA00022801"/>
    </source>
</evidence>
<dbReference type="GO" id="GO:0005524">
    <property type="term" value="F:ATP binding"/>
    <property type="evidence" value="ECO:0007669"/>
    <property type="project" value="UniProtKB-KW"/>
</dbReference>
<name>A0A212CBB0_CEREH</name>
<dbReference type="PROSITE" id="PS51194">
    <property type="entry name" value="HELICASE_CTER"/>
    <property type="match status" value="1"/>
</dbReference>
<dbReference type="Gene3D" id="3.40.50.300">
    <property type="entry name" value="P-loop containing nucleotide triphosphate hydrolases"/>
    <property type="match status" value="2"/>
</dbReference>
<reference evidence="12 13" key="1">
    <citation type="journal article" date="2018" name="Mol. Genet. Genomics">
        <title>The red deer Cervus elaphus genome CerEla1.0: sequencing, annotating, genes, and chromosomes.</title>
        <authorList>
            <person name="Bana N.A."/>
            <person name="Nyiri A."/>
            <person name="Nagy J."/>
            <person name="Frank K."/>
            <person name="Nagy T."/>
            <person name="Steger V."/>
            <person name="Schiller M."/>
            <person name="Lakatos P."/>
            <person name="Sugar L."/>
            <person name="Horn P."/>
            <person name="Barta E."/>
            <person name="Orosz L."/>
        </authorList>
    </citation>
    <scope>NUCLEOTIDE SEQUENCE [LARGE SCALE GENOMIC DNA]</scope>
    <source>
        <strain evidence="12">Hungarian</strain>
    </source>
</reference>
<dbReference type="Pfam" id="PF04408">
    <property type="entry name" value="WHD_HA2"/>
    <property type="match status" value="1"/>
</dbReference>
<dbReference type="EMBL" id="MKHE01000023">
    <property type="protein sequence ID" value="OWK03283.1"/>
    <property type="molecule type" value="Genomic_DNA"/>
</dbReference>
<dbReference type="Gene3D" id="1.10.10.2130">
    <property type="entry name" value="DEAH helicase family, winged-helix domain"/>
    <property type="match status" value="1"/>
</dbReference>
<dbReference type="OrthoDB" id="10253254at2759"/>
<dbReference type="GO" id="GO:0071013">
    <property type="term" value="C:catalytic step 2 spliceosome"/>
    <property type="evidence" value="ECO:0007669"/>
    <property type="project" value="TreeGrafter"/>
</dbReference>
<comment type="caution">
    <text evidence="12">The sequence shown here is derived from an EMBL/GenBank/DDBJ whole genome shotgun (WGS) entry which is preliminary data.</text>
</comment>
<accession>A0A212CBB0</accession>
<dbReference type="FunFam" id="3.40.50.300:FF:000578">
    <property type="entry name" value="probable ATP-dependent RNA helicase DHX35"/>
    <property type="match status" value="1"/>
</dbReference>
<dbReference type="PANTHER" id="PTHR18934">
    <property type="entry name" value="ATP-DEPENDENT RNA HELICASE"/>
    <property type="match status" value="1"/>
</dbReference>
<dbReference type="FunFam" id="1.10.10.2130:FF:000001">
    <property type="entry name" value="Pre-mRNA-splicing factor ATP-dependent RNA helicase"/>
    <property type="match status" value="1"/>
</dbReference>